<sequence length="75" mass="7689">PVDKIPEPAVSSNSASELLKQGAACNVLFVNSVDMESLTGPQAIAKAISETLGAPVQPIATIVHFKVSSQGITLT</sequence>
<feature type="domain" description="PTB" evidence="1">
    <location>
        <begin position="24"/>
        <end position="75"/>
    </location>
</feature>
<dbReference type="OrthoDB" id="6273691at2759"/>
<dbReference type="PANTHER" id="PTHR45734:SF3">
    <property type="entry name" value="TENSIN-1"/>
    <property type="match status" value="1"/>
</dbReference>
<dbReference type="EMBL" id="BEZZ01035998">
    <property type="protein sequence ID" value="GCC40405.1"/>
    <property type="molecule type" value="Genomic_DNA"/>
</dbReference>
<keyword evidence="3" id="KW-1185">Reference proteome</keyword>
<dbReference type="Pfam" id="PF08416">
    <property type="entry name" value="PTB"/>
    <property type="match status" value="1"/>
</dbReference>
<dbReference type="GO" id="GO:0010761">
    <property type="term" value="P:fibroblast migration"/>
    <property type="evidence" value="ECO:0007669"/>
    <property type="project" value="TreeGrafter"/>
</dbReference>
<protein>
    <recommendedName>
        <fullName evidence="1">PTB domain-containing protein</fullName>
    </recommendedName>
</protein>
<dbReference type="Gene3D" id="2.30.29.30">
    <property type="entry name" value="Pleckstrin-homology domain (PH domain)/Phosphotyrosine-binding domain (PTB)"/>
    <property type="match status" value="1"/>
</dbReference>
<dbReference type="InterPro" id="IPR013625">
    <property type="entry name" value="PTB"/>
</dbReference>
<evidence type="ECO:0000259" key="1">
    <source>
        <dbReference type="Pfam" id="PF08416"/>
    </source>
</evidence>
<dbReference type="AlphaFoldDB" id="A0A401TCT4"/>
<proteinExistence type="predicted"/>
<dbReference type="SUPFAM" id="SSF50729">
    <property type="entry name" value="PH domain-like"/>
    <property type="match status" value="1"/>
</dbReference>
<dbReference type="InterPro" id="IPR051484">
    <property type="entry name" value="Tensin_PTEN_phosphatase"/>
</dbReference>
<gene>
    <name evidence="2" type="ORF">chiPu_0024264</name>
</gene>
<evidence type="ECO:0000313" key="2">
    <source>
        <dbReference type="EMBL" id="GCC40405.1"/>
    </source>
</evidence>
<dbReference type="Proteomes" id="UP000287033">
    <property type="component" value="Unassembled WGS sequence"/>
</dbReference>
<dbReference type="PANTHER" id="PTHR45734">
    <property type="entry name" value="TENSIN"/>
    <property type="match status" value="1"/>
</dbReference>
<feature type="non-terminal residue" evidence="2">
    <location>
        <position position="75"/>
    </location>
</feature>
<dbReference type="InterPro" id="IPR011993">
    <property type="entry name" value="PH-like_dom_sf"/>
</dbReference>
<name>A0A401TCT4_CHIPU</name>
<reference evidence="2 3" key="1">
    <citation type="journal article" date="2018" name="Nat. Ecol. Evol.">
        <title>Shark genomes provide insights into elasmobranch evolution and the origin of vertebrates.</title>
        <authorList>
            <person name="Hara Y"/>
            <person name="Yamaguchi K"/>
            <person name="Onimaru K"/>
            <person name="Kadota M"/>
            <person name="Koyanagi M"/>
            <person name="Keeley SD"/>
            <person name="Tatsumi K"/>
            <person name="Tanaka K"/>
            <person name="Motone F"/>
            <person name="Kageyama Y"/>
            <person name="Nozu R"/>
            <person name="Adachi N"/>
            <person name="Nishimura O"/>
            <person name="Nakagawa R"/>
            <person name="Tanegashima C"/>
            <person name="Kiyatake I"/>
            <person name="Matsumoto R"/>
            <person name="Murakumo K"/>
            <person name="Nishida K"/>
            <person name="Terakita A"/>
            <person name="Kuratani S"/>
            <person name="Sato K"/>
            <person name="Hyodo S Kuraku.S."/>
        </authorList>
    </citation>
    <scope>NUCLEOTIDE SEQUENCE [LARGE SCALE GENOMIC DNA]</scope>
</reference>
<accession>A0A401TCT4</accession>
<organism evidence="2 3">
    <name type="scientific">Chiloscyllium punctatum</name>
    <name type="common">Brownbanded bambooshark</name>
    <name type="synonym">Hemiscyllium punctatum</name>
    <dbReference type="NCBI Taxonomy" id="137246"/>
    <lineage>
        <taxon>Eukaryota</taxon>
        <taxon>Metazoa</taxon>
        <taxon>Chordata</taxon>
        <taxon>Craniata</taxon>
        <taxon>Vertebrata</taxon>
        <taxon>Chondrichthyes</taxon>
        <taxon>Elasmobranchii</taxon>
        <taxon>Galeomorphii</taxon>
        <taxon>Galeoidea</taxon>
        <taxon>Orectolobiformes</taxon>
        <taxon>Hemiscylliidae</taxon>
        <taxon>Chiloscyllium</taxon>
    </lineage>
</organism>
<dbReference type="GO" id="GO:0005925">
    <property type="term" value="C:focal adhesion"/>
    <property type="evidence" value="ECO:0007669"/>
    <property type="project" value="TreeGrafter"/>
</dbReference>
<dbReference type="STRING" id="137246.A0A401TCT4"/>
<comment type="caution">
    <text evidence="2">The sequence shown here is derived from an EMBL/GenBank/DDBJ whole genome shotgun (WGS) entry which is preliminary data.</text>
</comment>
<evidence type="ECO:0000313" key="3">
    <source>
        <dbReference type="Proteomes" id="UP000287033"/>
    </source>
</evidence>
<feature type="non-terminal residue" evidence="2">
    <location>
        <position position="1"/>
    </location>
</feature>